<sequence>MNKFAFLTILYLNFIGSAVAQTIFPQAIDIPITPNLAALYKFMDQPVGTFSGIPPVSFPVLDLNPHARISLNYNGGGIKVEEIASSVGLGWTLPVGGNVTRVMRGIPDDVPGSDLSGGYYHSTFKPSNFSSAGSLVPAYNAGRNLLDLEPDLYLYSFNGNSGSFFFDENKNVVMTEQNGISIVPIVGTGNVGFLGWIFRDEKGNKYYFGTTADRTRSAVDFTEPSFNGTDPYTNASPIPIFSSTWHLVQADDVNDVRLADYNYTFNTISYESRGVEFRKLTITGPCTLNDGDNLSTIVHVQNQESNLQEIVFREGRISLEYSGRLDLMGGRKLDRIKLFNKANSLTRTFHFNYGYFPPGGGDVPQSSHLYKRLKLLSFSDYGSGSGIDSITHRFEYDEGVLPVRTSTNMDYWGYYNGPALLNGNTLIPNGTYSYSQINYTQGADRRPKSGYNAACILSKVIYPTGAERKYFYEGNYVLNDPSSEIVEEGDNTQSHIIYLDMLAPIDQPYSGYRQDITINSATGSAKLLYYIIGDVRNNCDFHFRIVNKLTSSQVNRTSPYEVTLEEELNLPNGVYELQLDYYYPCSVDILDLGWIENKVPQQTFERLGKLFLKDNELAGGLRIKKIEDYQPENNQVEITEYKYNLFNDSLLTSGMLLSNPKFFFRKTCAGRSCVISGLSSQSCYPLTSQSGSYVFYTDVTTIRSKNGRIEQKFSFNYDGDLMGEDDGLSPITPITDRAYSRGDLIYSKYYNEDKTLLKKVRNLYNYMDEYSHNPYQKTIIAYRVSLEGDDNGAGAPLLSGCWKPYYLQSRFKYLKSTSEVYYYGTDSICTSKEYFFNEDIAALYPHKETFLTSSNKALEINYRYASDNSLSFDLGLTPPELLVKQELRNANYLQPIEVVKKVSDIGGSSFISGDKYIFALSNFGHFNLSKQQHFYGLNEFVNQNYIQYDDMGNLLSVNIDGGNKTCYVWGYGKSKAIAEIKNADYATVEAVLGGVAAINSFCNNHNPSDVDVYNFLAALRTDTRLKDAHITTYIYAPLIGTTSSTDAKGMIAYYEYDGFQRLKFIKDQNENIVKSYEYHYKP</sequence>
<accession>A0A4R0NBK0</accession>
<reference evidence="2 3" key="1">
    <citation type="submission" date="2019-02" db="EMBL/GenBank/DDBJ databases">
        <title>Pedobacter sp. RP-3-8 sp. nov., isolated from Arctic soil.</title>
        <authorList>
            <person name="Dahal R.H."/>
        </authorList>
    </citation>
    <scope>NUCLEOTIDE SEQUENCE [LARGE SCALE GENOMIC DNA]</scope>
    <source>
        <strain evidence="2 3">RP-3-8</strain>
    </source>
</reference>
<comment type="caution">
    <text evidence="2">The sequence shown here is derived from an EMBL/GenBank/DDBJ whole genome shotgun (WGS) entry which is preliminary data.</text>
</comment>
<evidence type="ECO:0000313" key="3">
    <source>
        <dbReference type="Proteomes" id="UP000291117"/>
    </source>
</evidence>
<dbReference type="RefSeq" id="WP_131608049.1">
    <property type="nucleotide sequence ID" value="NZ_SJSM01000003.1"/>
</dbReference>
<feature type="signal peptide" evidence="1">
    <location>
        <begin position="1"/>
        <end position="20"/>
    </location>
</feature>
<organism evidence="2 3">
    <name type="scientific">Pedobacter hiemivivus</name>
    <dbReference type="NCBI Taxonomy" id="2530454"/>
    <lineage>
        <taxon>Bacteria</taxon>
        <taxon>Pseudomonadati</taxon>
        <taxon>Bacteroidota</taxon>
        <taxon>Sphingobacteriia</taxon>
        <taxon>Sphingobacteriales</taxon>
        <taxon>Sphingobacteriaceae</taxon>
        <taxon>Pedobacter</taxon>
    </lineage>
</organism>
<gene>
    <name evidence="2" type="ORF">EZ444_07165</name>
</gene>
<keyword evidence="3" id="KW-1185">Reference proteome</keyword>
<dbReference type="Proteomes" id="UP000291117">
    <property type="component" value="Unassembled WGS sequence"/>
</dbReference>
<keyword evidence="1" id="KW-0732">Signal</keyword>
<evidence type="ECO:0000313" key="2">
    <source>
        <dbReference type="EMBL" id="TCC97689.1"/>
    </source>
</evidence>
<name>A0A4R0NBK0_9SPHI</name>
<proteinExistence type="predicted"/>
<protein>
    <recommendedName>
        <fullName evidence="4">RHS repeat protein</fullName>
    </recommendedName>
</protein>
<evidence type="ECO:0008006" key="4">
    <source>
        <dbReference type="Google" id="ProtNLM"/>
    </source>
</evidence>
<feature type="chain" id="PRO_5020794488" description="RHS repeat protein" evidence="1">
    <location>
        <begin position="21"/>
        <end position="1082"/>
    </location>
</feature>
<evidence type="ECO:0000256" key="1">
    <source>
        <dbReference type="SAM" id="SignalP"/>
    </source>
</evidence>
<dbReference type="AlphaFoldDB" id="A0A4R0NBK0"/>
<dbReference type="OrthoDB" id="903892at2"/>
<dbReference type="EMBL" id="SJSM01000003">
    <property type="protein sequence ID" value="TCC97689.1"/>
    <property type="molecule type" value="Genomic_DNA"/>
</dbReference>